<dbReference type="EMBL" id="GG666574">
    <property type="protein sequence ID" value="EEN53114.1"/>
    <property type="molecule type" value="Genomic_DNA"/>
</dbReference>
<dbReference type="SUPFAM" id="SSF55729">
    <property type="entry name" value="Acyl-CoA N-acyltransferases (Nat)"/>
    <property type="match status" value="1"/>
</dbReference>
<dbReference type="SMART" id="SM00409">
    <property type="entry name" value="IG"/>
    <property type="match status" value="2"/>
</dbReference>
<name>C3Z263_BRAFL</name>
<evidence type="ECO:0000313" key="8">
    <source>
        <dbReference type="EMBL" id="EEN53114.1"/>
    </source>
</evidence>
<organism>
    <name type="scientific">Branchiostoma floridae</name>
    <name type="common">Florida lancelet</name>
    <name type="synonym">Amphioxus</name>
    <dbReference type="NCBI Taxonomy" id="7739"/>
    <lineage>
        <taxon>Eukaryota</taxon>
        <taxon>Metazoa</taxon>
        <taxon>Chordata</taxon>
        <taxon>Cephalochordata</taxon>
        <taxon>Leptocardii</taxon>
        <taxon>Amphioxiformes</taxon>
        <taxon>Branchiostomatidae</taxon>
        <taxon>Branchiostoma</taxon>
    </lineage>
</organism>
<proteinExistence type="predicted"/>
<dbReference type="Gene3D" id="3.80.10.10">
    <property type="entry name" value="Ribonuclease Inhibitor"/>
    <property type="match status" value="2"/>
</dbReference>
<dbReference type="Pfam" id="PF00583">
    <property type="entry name" value="Acetyltransf_1"/>
    <property type="match status" value="1"/>
</dbReference>
<evidence type="ECO:0000259" key="7">
    <source>
        <dbReference type="PROSITE" id="PS51186"/>
    </source>
</evidence>
<dbReference type="Gene3D" id="3.40.630.30">
    <property type="match status" value="1"/>
</dbReference>
<dbReference type="InterPro" id="IPR013783">
    <property type="entry name" value="Ig-like_fold"/>
</dbReference>
<reference evidence="8" key="1">
    <citation type="journal article" date="2008" name="Nature">
        <title>The amphioxus genome and the evolution of the chordate karyotype.</title>
        <authorList>
            <consortium name="US DOE Joint Genome Institute (JGI-PGF)"/>
            <person name="Putnam N.H."/>
            <person name="Butts T."/>
            <person name="Ferrier D.E.K."/>
            <person name="Furlong R.F."/>
            <person name="Hellsten U."/>
            <person name="Kawashima T."/>
            <person name="Robinson-Rechavi M."/>
            <person name="Shoguchi E."/>
            <person name="Terry A."/>
            <person name="Yu J.-K."/>
            <person name="Benito-Gutierrez E.L."/>
            <person name="Dubchak I."/>
            <person name="Garcia-Fernandez J."/>
            <person name="Gibson-Brown J.J."/>
            <person name="Grigoriev I.V."/>
            <person name="Horton A.C."/>
            <person name="de Jong P.J."/>
            <person name="Jurka J."/>
            <person name="Kapitonov V.V."/>
            <person name="Kohara Y."/>
            <person name="Kuroki Y."/>
            <person name="Lindquist E."/>
            <person name="Lucas S."/>
            <person name="Osoegawa K."/>
            <person name="Pennacchio L.A."/>
            <person name="Salamov A.A."/>
            <person name="Satou Y."/>
            <person name="Sauka-Spengler T."/>
            <person name="Schmutz J."/>
            <person name="Shin-I T."/>
            <person name="Toyoda A."/>
            <person name="Bronner-Fraser M."/>
            <person name="Fujiyama A."/>
            <person name="Holland L.Z."/>
            <person name="Holland P.W.H."/>
            <person name="Satoh N."/>
            <person name="Rokhsar D.S."/>
        </authorList>
    </citation>
    <scope>NUCLEOTIDE SEQUENCE [LARGE SCALE GENOMIC DNA]</scope>
    <source>
        <strain evidence="8">S238N-H82</strain>
        <tissue evidence="8">Testes</tissue>
    </source>
</reference>
<dbReference type="InterPro" id="IPR003598">
    <property type="entry name" value="Ig_sub2"/>
</dbReference>
<protein>
    <recommendedName>
        <fullName evidence="9">Ig-like domain-containing protein</fullName>
    </recommendedName>
</protein>
<dbReference type="InterPro" id="IPR003591">
    <property type="entry name" value="Leu-rich_rpt_typical-subtyp"/>
</dbReference>
<dbReference type="InParanoid" id="C3Z263"/>
<feature type="domain" description="Ig-like" evidence="6">
    <location>
        <begin position="622"/>
        <end position="710"/>
    </location>
</feature>
<dbReference type="SMART" id="SM00369">
    <property type="entry name" value="LRR_TYP"/>
    <property type="match status" value="7"/>
</dbReference>
<dbReference type="InterPro" id="IPR016181">
    <property type="entry name" value="Acyl_CoA_acyltransferase"/>
</dbReference>
<dbReference type="CDD" id="cd04301">
    <property type="entry name" value="NAT_SF"/>
    <property type="match status" value="1"/>
</dbReference>
<feature type="domain" description="N-acetyltransferase" evidence="7">
    <location>
        <begin position="14"/>
        <end position="158"/>
    </location>
</feature>
<dbReference type="Pfam" id="PF13927">
    <property type="entry name" value="Ig_3"/>
    <property type="match status" value="2"/>
</dbReference>
<evidence type="ECO:0000259" key="6">
    <source>
        <dbReference type="PROSITE" id="PS50835"/>
    </source>
</evidence>
<dbReference type="InterPro" id="IPR000182">
    <property type="entry name" value="GNAT_dom"/>
</dbReference>
<dbReference type="SMART" id="SM00082">
    <property type="entry name" value="LRRCT"/>
    <property type="match status" value="1"/>
</dbReference>
<dbReference type="SUPFAM" id="SSF52058">
    <property type="entry name" value="L domain-like"/>
    <property type="match status" value="1"/>
</dbReference>
<dbReference type="PANTHER" id="PTHR45842">
    <property type="entry name" value="SYNAPTIC ADHESION-LIKE MOLECULE SALM"/>
    <property type="match status" value="1"/>
</dbReference>
<dbReference type="InterPro" id="IPR050467">
    <property type="entry name" value="LRFN"/>
</dbReference>
<dbReference type="FunFam" id="3.40.630.30:FF:000392">
    <property type="entry name" value="Uncharacterized protein"/>
    <property type="match status" value="1"/>
</dbReference>
<evidence type="ECO:0000256" key="2">
    <source>
        <dbReference type="ARBA" id="ARBA00022729"/>
    </source>
</evidence>
<dbReference type="InterPro" id="IPR036179">
    <property type="entry name" value="Ig-like_dom_sf"/>
</dbReference>
<dbReference type="SUPFAM" id="SSF48726">
    <property type="entry name" value="Immunoglobulin"/>
    <property type="match status" value="2"/>
</dbReference>
<keyword evidence="3" id="KW-0677">Repeat</keyword>
<gene>
    <name evidence="8" type="ORF">BRAFLDRAFT_76367</name>
</gene>
<dbReference type="InterPro" id="IPR003599">
    <property type="entry name" value="Ig_sub"/>
</dbReference>
<dbReference type="InterPro" id="IPR000483">
    <property type="entry name" value="Cys-rich_flank_reg_C"/>
</dbReference>
<dbReference type="FunFam" id="2.60.40.10:FF:003767">
    <property type="match status" value="2"/>
</dbReference>
<dbReference type="PANTHER" id="PTHR45842:SF12">
    <property type="entry name" value="KEKKON 5, ISOFORM A"/>
    <property type="match status" value="1"/>
</dbReference>
<keyword evidence="5" id="KW-0325">Glycoprotein</keyword>
<dbReference type="InterPro" id="IPR032675">
    <property type="entry name" value="LRR_dom_sf"/>
</dbReference>
<dbReference type="FunFam" id="3.80.10.10:FF:001164">
    <property type="entry name" value="GH01279p"/>
    <property type="match status" value="1"/>
</dbReference>
<dbReference type="Pfam" id="PF13855">
    <property type="entry name" value="LRR_8"/>
    <property type="match status" value="2"/>
</dbReference>
<dbReference type="SMART" id="SM00408">
    <property type="entry name" value="IGc2"/>
    <property type="match status" value="2"/>
</dbReference>
<dbReference type="FunFam" id="3.80.10.10:FF:000382">
    <property type="entry name" value="Leucine rich repeats and transmembrane domains 1"/>
    <property type="match status" value="1"/>
</dbReference>
<evidence type="ECO:0000256" key="5">
    <source>
        <dbReference type="ARBA" id="ARBA00023180"/>
    </source>
</evidence>
<accession>C3Z263</accession>
<dbReference type="AlphaFoldDB" id="C3Z263"/>
<keyword evidence="1" id="KW-0433">Leucine-rich repeat</keyword>
<dbReference type="eggNOG" id="KOG0619">
    <property type="taxonomic scope" value="Eukaryota"/>
</dbReference>
<evidence type="ECO:0000256" key="3">
    <source>
        <dbReference type="ARBA" id="ARBA00022737"/>
    </source>
</evidence>
<evidence type="ECO:0008006" key="9">
    <source>
        <dbReference type="Google" id="ProtNLM"/>
    </source>
</evidence>
<dbReference type="PROSITE" id="PS51186">
    <property type="entry name" value="GNAT"/>
    <property type="match status" value="1"/>
</dbReference>
<dbReference type="Gene3D" id="2.60.40.10">
    <property type="entry name" value="Immunoglobulins"/>
    <property type="match status" value="2"/>
</dbReference>
<dbReference type="PROSITE" id="PS51450">
    <property type="entry name" value="LRR"/>
    <property type="match status" value="2"/>
</dbReference>
<keyword evidence="2" id="KW-0732">Signal</keyword>
<evidence type="ECO:0000256" key="4">
    <source>
        <dbReference type="ARBA" id="ARBA00023157"/>
    </source>
</evidence>
<dbReference type="InterPro" id="IPR007110">
    <property type="entry name" value="Ig-like_dom"/>
</dbReference>
<keyword evidence="4" id="KW-1015">Disulfide bond</keyword>
<feature type="domain" description="Ig-like" evidence="6">
    <location>
        <begin position="528"/>
        <end position="616"/>
    </location>
</feature>
<sequence>MDQQQQGPAKPENFRVRPMTSLSEFSLLFEWAVAEGWRPGVYDAETYYNQDPTGYYLAELDGVPIGAIGTIKFGEDLASITQYIVKPPFRGKGYGYRMWQEVLKKIGDRNLVLESVAAQRSNYEKSGFKSSWQTIRFRGVGRTDDHVISNAGDRVTLTSVDKVNFDDLYAFDQKVSVGSCRGLAATIPGESMSSGQGVQLPWVTAMNPQKMANKLKTLVLVLLAFDGRHSWMFEDPQPSWLDICKTDRCSSECYCRNRFLSSVPQDMPTTMTIFYLRDNQITGLYPSDFSKYVRLRRLHLKRNQIDTVKERAFSKLSELRYLDLSENKLKYIHPGTFSGLCKLQGIKLEYNQITDIGTDTFSNLPELTGLILSSNMLTNIRPGTFTNLPKLGELSLYGNRITDIKSGTFSDLPELKDLWLRYNKIRVVQLGAFSNLPKLKQICLGQNNLTSIDPGTFANLTNLRILGLSGNPWNCNCKMANVKKAITESHPHYPASIVFKSQITCEQPIDHKGKMLDVIPEEKICVKPKIVKFENKNGGTLLQGETLPLVCEATGLPKPVITIVLPSGMTPKPSVKSGGRKIATLTISDVTAFDAGQYICIATNAGGSTSEKLYVDVIPEKPKIVRFENKKGRTLMQGETLHLVCEASSLPKPNITIVLPSGLTPRPTVQSGARKIVTLNIGLVTAVDAGQYVCIATNAGGSTSSKLYVEVRSTC</sequence>
<evidence type="ECO:0000256" key="1">
    <source>
        <dbReference type="ARBA" id="ARBA00022614"/>
    </source>
</evidence>
<dbReference type="GO" id="GO:0016747">
    <property type="term" value="F:acyltransferase activity, transferring groups other than amino-acyl groups"/>
    <property type="evidence" value="ECO:0007669"/>
    <property type="project" value="InterPro"/>
</dbReference>
<dbReference type="PROSITE" id="PS50835">
    <property type="entry name" value="IG_LIKE"/>
    <property type="match status" value="2"/>
</dbReference>
<dbReference type="InterPro" id="IPR001611">
    <property type="entry name" value="Leu-rich_rpt"/>
</dbReference>